<evidence type="ECO:0000313" key="3">
    <source>
        <dbReference type="Proteomes" id="UP001213771"/>
    </source>
</evidence>
<dbReference type="Proteomes" id="UP001213771">
    <property type="component" value="Unassembled WGS sequence"/>
</dbReference>
<sequence>MHNVSLSHAAEIHKNIEELINEQNNERNYENSESISNIIKLNERFEAALKEEKNK</sequence>
<organism evidence="2 3">
    <name type="scientific">Priestia megaterium</name>
    <name type="common">Bacillus megaterium</name>
    <dbReference type="NCBI Taxonomy" id="1404"/>
    <lineage>
        <taxon>Bacteria</taxon>
        <taxon>Bacillati</taxon>
        <taxon>Bacillota</taxon>
        <taxon>Bacilli</taxon>
        <taxon>Bacillales</taxon>
        <taxon>Bacillaceae</taxon>
        <taxon>Priestia</taxon>
    </lineage>
</organism>
<dbReference type="RefSeq" id="WP_274589354.1">
    <property type="nucleotide sequence ID" value="NZ_CP187666.1"/>
</dbReference>
<evidence type="ECO:0000256" key="1">
    <source>
        <dbReference type="SAM" id="Coils"/>
    </source>
</evidence>
<name>A0ABD4X135_PRIMG</name>
<comment type="caution">
    <text evidence="2">The sequence shown here is derived from an EMBL/GenBank/DDBJ whole genome shotgun (WGS) entry which is preliminary data.</text>
</comment>
<dbReference type="EMBL" id="JARAOX010000219">
    <property type="protein sequence ID" value="MDD9785886.1"/>
    <property type="molecule type" value="Genomic_DNA"/>
</dbReference>
<dbReference type="AlphaFoldDB" id="A0ABD4X135"/>
<accession>A0ABD4X135</accession>
<reference evidence="2 3" key="1">
    <citation type="submission" date="2023-02" db="EMBL/GenBank/DDBJ databases">
        <authorList>
            <person name="Olszewska D."/>
        </authorList>
    </citation>
    <scope>NUCLEOTIDE SEQUENCE [LARGE SCALE GENOMIC DNA]</scope>
    <source>
        <strain evidence="2 3">FDU301</strain>
    </source>
</reference>
<feature type="coiled-coil region" evidence="1">
    <location>
        <begin position="6"/>
        <end position="55"/>
    </location>
</feature>
<keyword evidence="1" id="KW-0175">Coiled coil</keyword>
<gene>
    <name evidence="2" type="ORF">PVE99_26320</name>
</gene>
<evidence type="ECO:0000313" key="2">
    <source>
        <dbReference type="EMBL" id="MDD9785886.1"/>
    </source>
</evidence>
<proteinExistence type="predicted"/>
<protein>
    <submittedName>
        <fullName evidence="2">Uncharacterized protein</fullName>
    </submittedName>
</protein>